<evidence type="ECO:0000256" key="1">
    <source>
        <dbReference type="SAM" id="MobiDB-lite"/>
    </source>
</evidence>
<protein>
    <recommendedName>
        <fullName evidence="2">EF-hand domain-containing protein</fullName>
    </recommendedName>
</protein>
<feature type="compositionally biased region" description="Basic residues" evidence="1">
    <location>
        <begin position="16"/>
        <end position="27"/>
    </location>
</feature>
<keyword evidence="4" id="KW-1185">Reference proteome</keyword>
<comment type="caution">
    <text evidence="3">The sequence shown here is derived from an EMBL/GenBank/DDBJ whole genome shotgun (WGS) entry which is preliminary data.</text>
</comment>
<reference evidence="3 4" key="1">
    <citation type="journal article" date="2023" name="Commun. Biol.">
        <title>Genome analysis of Parmales, the sister group of diatoms, reveals the evolutionary specialization of diatoms from phago-mixotrophs to photoautotrophs.</title>
        <authorList>
            <person name="Ban H."/>
            <person name="Sato S."/>
            <person name="Yoshikawa S."/>
            <person name="Yamada K."/>
            <person name="Nakamura Y."/>
            <person name="Ichinomiya M."/>
            <person name="Sato N."/>
            <person name="Blanc-Mathieu R."/>
            <person name="Endo H."/>
            <person name="Kuwata A."/>
            <person name="Ogata H."/>
        </authorList>
    </citation>
    <scope>NUCLEOTIDE SEQUENCE [LARGE SCALE GENOMIC DNA]</scope>
</reference>
<name>A0ABQ6MQY6_9STRA</name>
<feature type="domain" description="EF-hand" evidence="2">
    <location>
        <begin position="96"/>
        <end position="131"/>
    </location>
</feature>
<evidence type="ECO:0000313" key="4">
    <source>
        <dbReference type="Proteomes" id="UP001165060"/>
    </source>
</evidence>
<feature type="region of interest" description="Disordered" evidence="1">
    <location>
        <begin position="1"/>
        <end position="78"/>
    </location>
</feature>
<accession>A0ABQ6MQY6</accession>
<feature type="compositionally biased region" description="Basic residues" evidence="1">
    <location>
        <begin position="51"/>
        <end position="63"/>
    </location>
</feature>
<dbReference type="InterPro" id="IPR002048">
    <property type="entry name" value="EF_hand_dom"/>
</dbReference>
<evidence type="ECO:0000259" key="2">
    <source>
        <dbReference type="PROSITE" id="PS50222"/>
    </source>
</evidence>
<evidence type="ECO:0000313" key="3">
    <source>
        <dbReference type="EMBL" id="GMI30423.1"/>
    </source>
</evidence>
<dbReference type="EMBL" id="BRYB01000464">
    <property type="protein sequence ID" value="GMI30423.1"/>
    <property type="molecule type" value="Genomic_DNA"/>
</dbReference>
<feature type="compositionally biased region" description="Acidic residues" evidence="1">
    <location>
        <begin position="68"/>
        <end position="78"/>
    </location>
</feature>
<sequence length="256" mass="28731">MARRNASDSEDSTPPRSRRSTKKKSSRSRRDASSDSDRSTGSGSSEEESRSKRKSKSKAKAGKKGSDEDGSDGEPDVLEDSIRQGLREKLLSNGGRRMRVLAAACRKTDDENDGFLSKSEFKSIASTIFTKTSKLGRDEVAWLTNNLKGRNPKHIMYEKIKDVLTDGEVLFDGDEDDGWKGYSTERWAVKSGSVGEWLQNAATPQDRKNFKDFMTMLDAFERERGIDARRKMERQGNAIVVRLGPMLNVALKFYVE</sequence>
<dbReference type="Proteomes" id="UP001165060">
    <property type="component" value="Unassembled WGS sequence"/>
</dbReference>
<dbReference type="PROSITE" id="PS50222">
    <property type="entry name" value="EF_HAND_2"/>
    <property type="match status" value="1"/>
</dbReference>
<feature type="compositionally biased region" description="Basic and acidic residues" evidence="1">
    <location>
        <begin position="28"/>
        <end position="38"/>
    </location>
</feature>
<gene>
    <name evidence="3" type="ORF">TeGR_g13149</name>
</gene>
<organism evidence="3 4">
    <name type="scientific">Tetraparma gracilis</name>
    <dbReference type="NCBI Taxonomy" id="2962635"/>
    <lineage>
        <taxon>Eukaryota</taxon>
        <taxon>Sar</taxon>
        <taxon>Stramenopiles</taxon>
        <taxon>Ochrophyta</taxon>
        <taxon>Bolidophyceae</taxon>
        <taxon>Parmales</taxon>
        <taxon>Triparmaceae</taxon>
        <taxon>Tetraparma</taxon>
    </lineage>
</organism>
<proteinExistence type="predicted"/>